<dbReference type="RefSeq" id="WP_009425188.1">
    <property type="nucleotide sequence ID" value="NZ_JVFA01000056.1"/>
</dbReference>
<proteinExistence type="predicted"/>
<organism evidence="1 2">
    <name type="scientific">Eikenella corrodens</name>
    <dbReference type="NCBI Taxonomy" id="539"/>
    <lineage>
        <taxon>Bacteria</taxon>
        <taxon>Pseudomonadati</taxon>
        <taxon>Pseudomonadota</taxon>
        <taxon>Betaproteobacteria</taxon>
        <taxon>Neisseriales</taxon>
        <taxon>Neisseriaceae</taxon>
        <taxon>Eikenella</taxon>
    </lineage>
</organism>
<dbReference type="Pfam" id="PF20306">
    <property type="entry name" value="Sp-DndD"/>
    <property type="match status" value="1"/>
</dbReference>
<dbReference type="InterPro" id="IPR046882">
    <property type="entry name" value="Sp-DndD"/>
</dbReference>
<reference evidence="2" key="1">
    <citation type="submission" date="2016-05" db="EMBL/GenBank/DDBJ databases">
        <title>Draft genome of Corynebacterium afermentans subsp. afermentans LCDC 88199T.</title>
        <authorList>
            <person name="Bernier A.-M."/>
            <person name="Bernard K."/>
        </authorList>
    </citation>
    <scope>NUCLEOTIDE SEQUENCE [LARGE SCALE GENOMIC DNA]</scope>
    <source>
        <strain evidence="2">NML04-0072</strain>
    </source>
</reference>
<name>A0A1A9RJK8_EIKCO</name>
<dbReference type="EMBL" id="LXSG01000028">
    <property type="protein sequence ID" value="OAM19876.1"/>
    <property type="molecule type" value="Genomic_DNA"/>
</dbReference>
<comment type="caution">
    <text evidence="1">The sequence shown here is derived from an EMBL/GenBank/DDBJ whole genome shotgun (WGS) entry which is preliminary data.</text>
</comment>
<dbReference type="OrthoDB" id="8606717at2"/>
<evidence type="ECO:0000313" key="2">
    <source>
        <dbReference type="Proteomes" id="UP000077589"/>
    </source>
</evidence>
<accession>A0A1A9RJK8</accession>
<dbReference type="Proteomes" id="UP000077589">
    <property type="component" value="Unassembled WGS sequence"/>
</dbReference>
<evidence type="ECO:0000313" key="1">
    <source>
        <dbReference type="EMBL" id="OAM19876.1"/>
    </source>
</evidence>
<gene>
    <name evidence="1" type="ORF">A7P90_05290</name>
</gene>
<sequence length="72" mass="8510">MKTETREQVADLLLWSDENARNLMEKIAAEHGVSPDALADLAAWEREQQERIRKRGMTEVFDEVFENRKYWG</sequence>
<protein>
    <submittedName>
        <fullName evidence="1">Uncharacterized protein</fullName>
    </submittedName>
</protein>
<dbReference type="AlphaFoldDB" id="A0A1A9RJK8"/>